<keyword evidence="8" id="KW-1185">Reference proteome</keyword>
<dbReference type="PROSITE" id="PS50102">
    <property type="entry name" value="RRM"/>
    <property type="match status" value="1"/>
</dbReference>
<feature type="domain" description="RRM" evidence="6">
    <location>
        <begin position="30"/>
        <end position="107"/>
    </location>
</feature>
<evidence type="ECO:0000259" key="6">
    <source>
        <dbReference type="PROSITE" id="PS50102"/>
    </source>
</evidence>
<protein>
    <recommendedName>
        <fullName evidence="6">RRM domain-containing protein</fullName>
    </recommendedName>
</protein>
<dbReference type="InterPro" id="IPR050907">
    <property type="entry name" value="SRSF"/>
</dbReference>
<evidence type="ECO:0000313" key="7">
    <source>
        <dbReference type="EMBL" id="CAH1421110.1"/>
    </source>
</evidence>
<keyword evidence="4" id="KW-0694">RNA-binding</keyword>
<dbReference type="Gene3D" id="3.30.70.330">
    <property type="match status" value="1"/>
</dbReference>
<dbReference type="GO" id="GO:0003723">
    <property type="term" value="F:RNA binding"/>
    <property type="evidence" value="ECO:0007669"/>
    <property type="project" value="UniProtKB-UniRule"/>
</dbReference>
<dbReference type="GO" id="GO:0006397">
    <property type="term" value="P:mRNA processing"/>
    <property type="evidence" value="ECO:0007669"/>
    <property type="project" value="UniProtKB-KW"/>
</dbReference>
<name>A0AAU9MGS2_9ASTR</name>
<dbReference type="Proteomes" id="UP001157418">
    <property type="component" value="Unassembled WGS sequence"/>
</dbReference>
<dbReference type="AlphaFoldDB" id="A0AAU9MGS2"/>
<feature type="region of interest" description="Disordered" evidence="5">
    <location>
        <begin position="105"/>
        <end position="134"/>
    </location>
</feature>
<sequence length="179" mass="20750">MSGHPPNGEWKEVRRRQKPNQRVGENEVLTSYYVVGFPKGIRKAELRFPFARFGTVADVYFADKLNAQRKDFAFVRFKDVEDERKLEVRLQGIKCRNKTLEVNLSKHPRKPMQSHGDDNRVRQKQGIGKASPQVWRKRDHRSFAHVAAGFPGQPPNLSPPPINLNPNTYMSEWLKKKVC</sequence>
<proteinExistence type="predicted"/>
<dbReference type="InterPro" id="IPR000504">
    <property type="entry name" value="RRM_dom"/>
</dbReference>
<dbReference type="EMBL" id="CAKMRJ010001112">
    <property type="protein sequence ID" value="CAH1421110.1"/>
    <property type="molecule type" value="Genomic_DNA"/>
</dbReference>
<keyword evidence="1" id="KW-0507">mRNA processing</keyword>
<dbReference type="PANTHER" id="PTHR23147">
    <property type="entry name" value="SERINE/ARGININE RICH SPLICING FACTOR"/>
    <property type="match status" value="1"/>
</dbReference>
<dbReference type="CDD" id="cd00590">
    <property type="entry name" value="RRM_SF"/>
    <property type="match status" value="1"/>
</dbReference>
<gene>
    <name evidence="7" type="ORF">LVIROSA_LOCUS8525</name>
</gene>
<dbReference type="InterPro" id="IPR035979">
    <property type="entry name" value="RBD_domain_sf"/>
</dbReference>
<comment type="caution">
    <text evidence="7">The sequence shown here is derived from an EMBL/GenBank/DDBJ whole genome shotgun (WGS) entry which is preliminary data.</text>
</comment>
<evidence type="ECO:0000313" key="8">
    <source>
        <dbReference type="Proteomes" id="UP001157418"/>
    </source>
</evidence>
<keyword evidence="3" id="KW-0508">mRNA splicing</keyword>
<dbReference type="Pfam" id="PF00076">
    <property type="entry name" value="RRM_1"/>
    <property type="match status" value="1"/>
</dbReference>
<reference evidence="7 8" key="1">
    <citation type="submission" date="2022-01" db="EMBL/GenBank/DDBJ databases">
        <authorList>
            <person name="Xiong W."/>
            <person name="Schranz E."/>
        </authorList>
    </citation>
    <scope>NUCLEOTIDE SEQUENCE [LARGE SCALE GENOMIC DNA]</scope>
</reference>
<dbReference type="SUPFAM" id="SSF54928">
    <property type="entry name" value="RNA-binding domain, RBD"/>
    <property type="match status" value="1"/>
</dbReference>
<feature type="region of interest" description="Disordered" evidence="5">
    <location>
        <begin position="1"/>
        <end position="22"/>
    </location>
</feature>
<dbReference type="InterPro" id="IPR012677">
    <property type="entry name" value="Nucleotide-bd_a/b_plait_sf"/>
</dbReference>
<evidence type="ECO:0000256" key="2">
    <source>
        <dbReference type="ARBA" id="ARBA00022728"/>
    </source>
</evidence>
<evidence type="ECO:0000256" key="3">
    <source>
        <dbReference type="ARBA" id="ARBA00023187"/>
    </source>
</evidence>
<evidence type="ECO:0000256" key="5">
    <source>
        <dbReference type="SAM" id="MobiDB-lite"/>
    </source>
</evidence>
<dbReference type="GO" id="GO:0005681">
    <property type="term" value="C:spliceosomal complex"/>
    <property type="evidence" value="ECO:0007669"/>
    <property type="project" value="UniProtKB-KW"/>
</dbReference>
<accession>A0AAU9MGS2</accession>
<evidence type="ECO:0000256" key="1">
    <source>
        <dbReference type="ARBA" id="ARBA00022664"/>
    </source>
</evidence>
<dbReference type="GO" id="GO:0008380">
    <property type="term" value="P:RNA splicing"/>
    <property type="evidence" value="ECO:0007669"/>
    <property type="project" value="UniProtKB-KW"/>
</dbReference>
<keyword evidence="2" id="KW-0747">Spliceosome</keyword>
<organism evidence="7 8">
    <name type="scientific">Lactuca virosa</name>
    <dbReference type="NCBI Taxonomy" id="75947"/>
    <lineage>
        <taxon>Eukaryota</taxon>
        <taxon>Viridiplantae</taxon>
        <taxon>Streptophyta</taxon>
        <taxon>Embryophyta</taxon>
        <taxon>Tracheophyta</taxon>
        <taxon>Spermatophyta</taxon>
        <taxon>Magnoliopsida</taxon>
        <taxon>eudicotyledons</taxon>
        <taxon>Gunneridae</taxon>
        <taxon>Pentapetalae</taxon>
        <taxon>asterids</taxon>
        <taxon>campanulids</taxon>
        <taxon>Asterales</taxon>
        <taxon>Asteraceae</taxon>
        <taxon>Cichorioideae</taxon>
        <taxon>Cichorieae</taxon>
        <taxon>Lactucinae</taxon>
        <taxon>Lactuca</taxon>
    </lineage>
</organism>
<evidence type="ECO:0000256" key="4">
    <source>
        <dbReference type="PROSITE-ProRule" id="PRU00176"/>
    </source>
</evidence>